<keyword evidence="9" id="KW-1185">Reference proteome</keyword>
<reference evidence="8 9" key="1">
    <citation type="submission" date="2019-04" db="EMBL/GenBank/DDBJ databases">
        <authorList>
            <person name="Jiang L."/>
        </authorList>
    </citation>
    <scope>NUCLEOTIDE SEQUENCE [LARGE SCALE GENOMIC DNA]</scope>
    <source>
        <strain evidence="8 9">YIM 131861</strain>
    </source>
</reference>
<feature type="active site" description="Proton acceptor" evidence="4">
    <location>
        <position position="393"/>
    </location>
</feature>
<sequence length="407" mass="42191">MAEAYIVATARSPIGRARKGSLASLRGDDLTVQMVRAALDKVPTIDPERIDDLMLGCGLPGGEQGMNMARVVAVLLGLDALPGTTVNRYCSSSLQTTRMAFHAIKAGEGDIFISAGVESVTHAMRGSSDYIPGENVENPLFADAVARTASRAQGGAATWHDPREDGLLPDAYIAMGQTAENVAQLRSVSREDQDAFAARSQQRAEAAIASGFWANDITPVTLADGSVVSTDDGPRPGVTLEALAGLDPVFRPDGTVTAGNCCPLNDGAAAVVVVSDRVVEELGLEPLARVVSTGVSGLSPEIMGLGPVEASRRALARAGLSMDDMDLIELNEAFAAQVLPSARELGIDEERLNVHGGAIAVGHPFGMTGARITSTLINGLAATGGRYGLETMCVGGGQGMALILERV</sequence>
<evidence type="ECO:0000256" key="1">
    <source>
        <dbReference type="ARBA" id="ARBA00010982"/>
    </source>
</evidence>
<dbReference type="EMBL" id="SSSN01000005">
    <property type="protein sequence ID" value="THG34408.1"/>
    <property type="molecule type" value="Genomic_DNA"/>
</dbReference>
<feature type="active site" description="Proton acceptor" evidence="4">
    <location>
        <position position="363"/>
    </location>
</feature>
<protein>
    <submittedName>
        <fullName evidence="8">Acetyl-CoA C-acetyltransferase</fullName>
        <ecNumber evidence="8">2.3.1.9</ecNumber>
    </submittedName>
</protein>
<dbReference type="NCBIfam" id="TIGR01930">
    <property type="entry name" value="AcCoA-C-Actrans"/>
    <property type="match status" value="1"/>
</dbReference>
<keyword evidence="2 5" id="KW-0808">Transferase</keyword>
<dbReference type="GO" id="GO:0006635">
    <property type="term" value="P:fatty acid beta-oxidation"/>
    <property type="evidence" value="ECO:0007669"/>
    <property type="project" value="TreeGrafter"/>
</dbReference>
<evidence type="ECO:0000256" key="4">
    <source>
        <dbReference type="PIRSR" id="PIRSR000429-1"/>
    </source>
</evidence>
<dbReference type="PIRSF" id="PIRSF000429">
    <property type="entry name" value="Ac-CoA_Ac_transf"/>
    <property type="match status" value="1"/>
</dbReference>
<dbReference type="InterPro" id="IPR050215">
    <property type="entry name" value="Thiolase-like_sf_Thiolase"/>
</dbReference>
<dbReference type="Gene3D" id="3.40.47.10">
    <property type="match status" value="1"/>
</dbReference>
<feature type="active site" description="Acyl-thioester intermediate" evidence="4">
    <location>
        <position position="90"/>
    </location>
</feature>
<evidence type="ECO:0000256" key="3">
    <source>
        <dbReference type="ARBA" id="ARBA00023315"/>
    </source>
</evidence>
<dbReference type="RefSeq" id="WP_136424206.1">
    <property type="nucleotide sequence ID" value="NZ_SSSN01000005.1"/>
</dbReference>
<dbReference type="EC" id="2.3.1.9" evidence="8"/>
<evidence type="ECO:0000313" key="9">
    <source>
        <dbReference type="Proteomes" id="UP000307380"/>
    </source>
</evidence>
<comment type="similarity">
    <text evidence="1 5">Belongs to the thiolase-like superfamily. Thiolase family.</text>
</comment>
<proteinExistence type="inferred from homology"/>
<keyword evidence="3 5" id="KW-0012">Acyltransferase</keyword>
<evidence type="ECO:0000259" key="6">
    <source>
        <dbReference type="Pfam" id="PF00108"/>
    </source>
</evidence>
<feature type="domain" description="Thiolase N-terminal" evidence="6">
    <location>
        <begin position="5"/>
        <end position="275"/>
    </location>
</feature>
<accession>A0A4S4FVQ1</accession>
<dbReference type="GO" id="GO:0005737">
    <property type="term" value="C:cytoplasm"/>
    <property type="evidence" value="ECO:0007669"/>
    <property type="project" value="UniProtKB-ARBA"/>
</dbReference>
<dbReference type="OrthoDB" id="1402717at2"/>
<dbReference type="GO" id="GO:0003985">
    <property type="term" value="F:acetyl-CoA C-acetyltransferase activity"/>
    <property type="evidence" value="ECO:0007669"/>
    <property type="project" value="UniProtKB-EC"/>
</dbReference>
<evidence type="ECO:0000259" key="7">
    <source>
        <dbReference type="Pfam" id="PF02803"/>
    </source>
</evidence>
<comment type="caution">
    <text evidence="8">The sequence shown here is derived from an EMBL/GenBank/DDBJ whole genome shotgun (WGS) entry which is preliminary data.</text>
</comment>
<evidence type="ECO:0000256" key="2">
    <source>
        <dbReference type="ARBA" id="ARBA00022679"/>
    </source>
</evidence>
<dbReference type="FunFam" id="3.40.47.10:FF:000013">
    <property type="entry name" value="Acetyl-CoA acetyltransferase"/>
    <property type="match status" value="1"/>
</dbReference>
<dbReference type="Pfam" id="PF00108">
    <property type="entry name" value="Thiolase_N"/>
    <property type="match status" value="1"/>
</dbReference>
<dbReference type="PROSITE" id="PS00737">
    <property type="entry name" value="THIOLASE_2"/>
    <property type="match status" value="1"/>
</dbReference>
<dbReference type="InterPro" id="IPR020617">
    <property type="entry name" value="Thiolase_C"/>
</dbReference>
<dbReference type="AlphaFoldDB" id="A0A4S4FVQ1"/>
<dbReference type="InterPro" id="IPR020616">
    <property type="entry name" value="Thiolase_N"/>
</dbReference>
<feature type="domain" description="Thiolase C-terminal" evidence="7">
    <location>
        <begin position="285"/>
        <end position="406"/>
    </location>
</feature>
<dbReference type="InterPro" id="IPR002155">
    <property type="entry name" value="Thiolase"/>
</dbReference>
<gene>
    <name evidence="8" type="ORF">E6C70_09065</name>
</gene>
<dbReference type="SUPFAM" id="SSF53901">
    <property type="entry name" value="Thiolase-like"/>
    <property type="match status" value="2"/>
</dbReference>
<dbReference type="NCBIfam" id="NF005890">
    <property type="entry name" value="PRK07851.1"/>
    <property type="match status" value="1"/>
</dbReference>
<dbReference type="GO" id="GO:0010124">
    <property type="term" value="P:phenylacetate catabolic process"/>
    <property type="evidence" value="ECO:0007669"/>
    <property type="project" value="TreeGrafter"/>
</dbReference>
<dbReference type="Pfam" id="PF02803">
    <property type="entry name" value="Thiolase_C"/>
    <property type="match status" value="1"/>
</dbReference>
<organism evidence="8 9">
    <name type="scientific">Orlajensenia flava</name>
    <dbReference type="NCBI Taxonomy" id="2565934"/>
    <lineage>
        <taxon>Bacteria</taxon>
        <taxon>Bacillati</taxon>
        <taxon>Actinomycetota</taxon>
        <taxon>Actinomycetes</taxon>
        <taxon>Micrococcales</taxon>
        <taxon>Microbacteriaceae</taxon>
        <taxon>Orlajensenia</taxon>
    </lineage>
</organism>
<dbReference type="PANTHER" id="PTHR43853:SF21">
    <property type="entry name" value="STEROID 3-KETOACYL-COA THIOLASE"/>
    <property type="match status" value="1"/>
</dbReference>
<dbReference type="InterPro" id="IPR020613">
    <property type="entry name" value="Thiolase_CS"/>
</dbReference>
<name>A0A4S4FVQ1_9MICO</name>
<evidence type="ECO:0000256" key="5">
    <source>
        <dbReference type="RuleBase" id="RU003557"/>
    </source>
</evidence>
<dbReference type="InterPro" id="IPR016039">
    <property type="entry name" value="Thiolase-like"/>
</dbReference>
<dbReference type="Proteomes" id="UP000307380">
    <property type="component" value="Unassembled WGS sequence"/>
</dbReference>
<dbReference type="PANTHER" id="PTHR43853">
    <property type="entry name" value="3-KETOACYL-COA THIOLASE, PEROXISOMAL"/>
    <property type="match status" value="1"/>
</dbReference>
<evidence type="ECO:0000313" key="8">
    <source>
        <dbReference type="EMBL" id="THG34408.1"/>
    </source>
</evidence>
<dbReference type="CDD" id="cd00751">
    <property type="entry name" value="thiolase"/>
    <property type="match status" value="1"/>
</dbReference>